<dbReference type="EMBL" id="CAGKOT010000001">
    <property type="protein sequence ID" value="CAB5291226.1"/>
    <property type="molecule type" value="Genomic_DNA"/>
</dbReference>
<dbReference type="EMBL" id="LLXJ01000357">
    <property type="protein sequence ID" value="PKC10741.1"/>
    <property type="molecule type" value="Genomic_DNA"/>
</dbReference>
<reference evidence="6 8" key="3">
    <citation type="submission" date="2017-10" db="EMBL/GenBank/DDBJ databases">
        <title>Extensive intraspecific genome diversity in a model arbuscular mycorrhizal fungus.</title>
        <authorList>
            <person name="Chen E.C.H."/>
            <person name="Morin E."/>
            <person name="Baudet D."/>
            <person name="Noel J."/>
            <person name="Ndikumana S."/>
            <person name="Charron P."/>
            <person name="St-Onge C."/>
            <person name="Giorgi J."/>
            <person name="Grigoriev I.V."/>
            <person name="Roux C."/>
            <person name="Martin F.M."/>
            <person name="Corradi N."/>
        </authorList>
    </citation>
    <scope>NUCLEOTIDE SEQUENCE [LARGE SCALE GENOMIC DNA]</scope>
    <source>
        <strain evidence="4 6">A1</strain>
        <strain evidence="5 8">C2</strain>
    </source>
</reference>
<evidence type="ECO:0000313" key="4">
    <source>
        <dbReference type="EMBL" id="PKC71818.1"/>
    </source>
</evidence>
<dbReference type="EMBL" id="LLXH01000149">
    <property type="protein sequence ID" value="PKC71818.1"/>
    <property type="molecule type" value="Genomic_DNA"/>
</dbReference>
<protein>
    <recommendedName>
        <fullName evidence="1">Nudix hydrolase domain-containing protein</fullName>
    </recommendedName>
</protein>
<evidence type="ECO:0000313" key="6">
    <source>
        <dbReference type="Proteomes" id="UP000232688"/>
    </source>
</evidence>
<dbReference type="InterPro" id="IPR000086">
    <property type="entry name" value="NUDIX_hydrolase_dom"/>
</dbReference>
<reference evidence="2" key="5">
    <citation type="submission" date="2020-05" db="EMBL/GenBank/DDBJ databases">
        <authorList>
            <person name="Rincon C."/>
            <person name="Sanders R I."/>
            <person name="Robbins C."/>
            <person name="Chaturvedi A."/>
        </authorList>
    </citation>
    <scope>NUCLEOTIDE SEQUENCE</scope>
    <source>
        <strain evidence="2">CHB12</strain>
    </source>
</reference>
<dbReference type="PROSITE" id="PS51462">
    <property type="entry name" value="NUDIX"/>
    <property type="match status" value="1"/>
</dbReference>
<dbReference type="Gene3D" id="3.90.79.10">
    <property type="entry name" value="Nucleoside Triphosphate Pyrophosphohydrolase"/>
    <property type="match status" value="1"/>
</dbReference>
<organism evidence="5 8">
    <name type="scientific">Rhizophagus irregularis</name>
    <dbReference type="NCBI Taxonomy" id="588596"/>
    <lineage>
        <taxon>Eukaryota</taxon>
        <taxon>Fungi</taxon>
        <taxon>Fungi incertae sedis</taxon>
        <taxon>Mucoromycota</taxon>
        <taxon>Glomeromycotina</taxon>
        <taxon>Glomeromycetes</taxon>
        <taxon>Glomerales</taxon>
        <taxon>Glomeraceae</taxon>
        <taxon>Rhizophagus</taxon>
    </lineage>
</organism>
<dbReference type="PANTHER" id="PTHR13622">
    <property type="entry name" value="THIAMIN PYROPHOSPHOKINASE"/>
    <property type="match status" value="1"/>
</dbReference>
<comment type="caution">
    <text evidence="5">The sequence shown here is derived from an EMBL/GenBank/DDBJ whole genome shotgun (WGS) entry which is preliminary data.</text>
</comment>
<reference evidence="4 6" key="4">
    <citation type="submission" date="2017-10" db="EMBL/GenBank/DDBJ databases">
        <title>Genome analyses suggest a sexual origin of heterokaryosis in a supposedly ancient asexual fungus.</title>
        <authorList>
            <person name="Corradi N."/>
            <person name="Sedzielewska K."/>
            <person name="Noel J."/>
            <person name="Charron P."/>
            <person name="Farinelli L."/>
            <person name="Marton T."/>
            <person name="Kruger M."/>
            <person name="Pelin A."/>
            <person name="Brachmann A."/>
            <person name="Corradi N."/>
        </authorList>
    </citation>
    <scope>NUCLEOTIDE SEQUENCE [LARGE SCALE GENOMIC DNA]</scope>
    <source>
        <strain evidence="4 6">A1</strain>
    </source>
</reference>
<reference evidence="7 8" key="1">
    <citation type="submission" date="2016-04" db="EMBL/GenBank/DDBJ databases">
        <title>Genome analyses suggest a sexual origin of heterokaryosis in a supposedly ancient asexual fungus.</title>
        <authorList>
            <person name="Ropars J."/>
            <person name="Sedzielewska K."/>
            <person name="Noel J."/>
            <person name="Charron P."/>
            <person name="Farinelli L."/>
            <person name="Marton T."/>
            <person name="Kruger M."/>
            <person name="Pelin A."/>
            <person name="Brachmann A."/>
            <person name="Corradi N."/>
        </authorList>
    </citation>
    <scope>NUCLEOTIDE SEQUENCE [LARGE SCALE GENOMIC DNA]</scope>
    <source>
        <strain evidence="3 7">A5</strain>
        <strain evidence="5 8">C2</strain>
    </source>
</reference>
<dbReference type="Pfam" id="PF00293">
    <property type="entry name" value="NUDIX"/>
    <property type="match status" value="1"/>
</dbReference>
<dbReference type="Proteomes" id="UP000232722">
    <property type="component" value="Unassembled WGS sequence"/>
</dbReference>
<dbReference type="VEuPathDB" id="FungiDB:FUN_018984"/>
<evidence type="ECO:0000313" key="5">
    <source>
        <dbReference type="EMBL" id="PKK78232.1"/>
    </source>
</evidence>
<dbReference type="CDD" id="cd03676">
    <property type="entry name" value="NUDIX_Tnr3_like"/>
    <property type="match status" value="1"/>
</dbReference>
<dbReference type="Pfam" id="PF15916">
    <property type="entry name" value="DUF4743"/>
    <property type="match status" value="1"/>
</dbReference>
<evidence type="ECO:0000313" key="8">
    <source>
        <dbReference type="Proteomes" id="UP000233469"/>
    </source>
</evidence>
<dbReference type="FunFam" id="3.90.79.10:FF:000019">
    <property type="entry name" value="Thiamin pyrophosphokinase, putative"/>
    <property type="match status" value="1"/>
</dbReference>
<dbReference type="OrthoDB" id="10261522at2759"/>
<evidence type="ECO:0000313" key="3">
    <source>
        <dbReference type="EMBL" id="PKC10741.1"/>
    </source>
</evidence>
<dbReference type="GO" id="GO:0044715">
    <property type="term" value="F:8-oxo-dGDP phosphatase activity"/>
    <property type="evidence" value="ECO:0007669"/>
    <property type="project" value="TreeGrafter"/>
</dbReference>
<proteinExistence type="predicted"/>
<dbReference type="VEuPathDB" id="FungiDB:RhiirA1_495207"/>
<dbReference type="InterPro" id="IPR015797">
    <property type="entry name" value="NUDIX_hydrolase-like_dom_sf"/>
</dbReference>
<dbReference type="Proteomes" id="UP000233469">
    <property type="component" value="Unassembled WGS sequence"/>
</dbReference>
<evidence type="ECO:0000259" key="1">
    <source>
        <dbReference type="PROSITE" id="PS51462"/>
    </source>
</evidence>
<dbReference type="AlphaFoldDB" id="A0A2I1EPR9"/>
<evidence type="ECO:0000313" key="7">
    <source>
        <dbReference type="Proteomes" id="UP000232722"/>
    </source>
</evidence>
<dbReference type="VEuPathDB" id="FungiDB:RhiirFUN_015448"/>
<dbReference type="Proteomes" id="UP000684084">
    <property type="component" value="Unassembled WGS sequence"/>
</dbReference>
<name>A0A2I1EPR9_9GLOM</name>
<dbReference type="SUPFAM" id="SSF55811">
    <property type="entry name" value="Nudix"/>
    <property type="match status" value="1"/>
</dbReference>
<dbReference type="InterPro" id="IPR031804">
    <property type="entry name" value="DUF4743"/>
</dbReference>
<dbReference type="EMBL" id="LLXL01000091">
    <property type="protein sequence ID" value="PKK78232.1"/>
    <property type="molecule type" value="Genomic_DNA"/>
</dbReference>
<evidence type="ECO:0000313" key="2">
    <source>
        <dbReference type="EMBL" id="CAB5291226.1"/>
    </source>
</evidence>
<dbReference type="PANTHER" id="PTHR13622:SF8">
    <property type="entry name" value="THIAMIN PYROPHOSPHOKINASE 1"/>
    <property type="match status" value="1"/>
</dbReference>
<reference evidence="3 7" key="2">
    <citation type="submission" date="2017-09" db="EMBL/GenBank/DDBJ databases">
        <title>Extensive intraspecific genome diversity in a model arbuscular mycorrhizal fungus.</title>
        <authorList>
            <person name="Chen E.C."/>
            <person name="Morin E."/>
            <person name="Beaudet D."/>
            <person name="Noel J."/>
            <person name="Ndikumana S."/>
            <person name="Charron P."/>
            <person name="St-Onge C."/>
            <person name="Giorgi J."/>
            <person name="Grigoriev I.V."/>
            <person name="Roux C."/>
            <person name="Martin F.M."/>
            <person name="Corradi N."/>
        </authorList>
    </citation>
    <scope>NUCLEOTIDE SEQUENCE [LARGE SCALE GENOMIC DNA]</scope>
    <source>
        <strain evidence="3 7">A5</strain>
    </source>
</reference>
<dbReference type="Proteomes" id="UP000232688">
    <property type="component" value="Unassembled WGS sequence"/>
</dbReference>
<sequence length="320" mass="36731">MSEPSKSSSYSFFNIVEKCDNYPYSDNTKSSSKPNDIPLLLDNDIKVGLLLPPTVEALKEYIRLKEPNPFIIEDKYVKFAAHLNTFESRTEIVKQLFNTWREEKIFPALSGWRDELYPIYGDPKSPKNIAFVMERCAAPLFGVLTFGVHLNGYTRTEQGQLKMWIAKRARTKPTWPGWLDNAVAGGIPYTLSVRESVIKEAMEEASLSMEIAEKAVPVGAISYFTVSQRGLQPEIQYVYDLEIPLDVEPKPLDGEVECFYLWDMDELVKHIKADEFKPNCALVVIDFLIRHSIIDPNNEPDYLDILNRLHRRLDFPTMTI</sequence>
<gene>
    <name evidence="2" type="ORF">CHRIB12_LOCUS86</name>
    <name evidence="4" type="ORF">RhiirA1_495207</name>
    <name evidence="3" type="ORF">RhiirA5_498222</name>
    <name evidence="5" type="ORF">RhiirC2_843664</name>
</gene>
<feature type="domain" description="Nudix hydrolase" evidence="1">
    <location>
        <begin position="143"/>
        <end position="286"/>
    </location>
</feature>
<accession>A0A2I1EPR9</accession>